<proteinExistence type="predicted"/>
<gene>
    <name evidence="1" type="ORF">HRI_002087200</name>
</gene>
<comment type="caution">
    <text evidence="1">The sequence shown here is derived from an EMBL/GenBank/DDBJ whole genome shotgun (WGS) entry which is preliminary data.</text>
</comment>
<accession>A0A9W7HTV7</accession>
<dbReference type="SUPFAM" id="SSF53335">
    <property type="entry name" value="S-adenosyl-L-methionine-dependent methyltransferases"/>
    <property type="match status" value="1"/>
</dbReference>
<dbReference type="InterPro" id="IPR029063">
    <property type="entry name" value="SAM-dependent_MTases_sf"/>
</dbReference>
<dbReference type="PANTHER" id="PTHR31009">
    <property type="entry name" value="S-ADENOSYL-L-METHIONINE:CARBOXYL METHYLTRANSFERASE FAMILY PROTEIN"/>
    <property type="match status" value="1"/>
</dbReference>
<dbReference type="Gene3D" id="3.40.50.150">
    <property type="entry name" value="Vaccinia Virus protein VP39"/>
    <property type="match status" value="1"/>
</dbReference>
<keyword evidence="2" id="KW-1185">Reference proteome</keyword>
<dbReference type="Pfam" id="PF03492">
    <property type="entry name" value="Methyltransf_7"/>
    <property type="match status" value="1"/>
</dbReference>
<dbReference type="GO" id="GO:0008168">
    <property type="term" value="F:methyltransferase activity"/>
    <property type="evidence" value="ECO:0007669"/>
    <property type="project" value="InterPro"/>
</dbReference>
<reference evidence="1" key="1">
    <citation type="submission" date="2023-05" db="EMBL/GenBank/DDBJ databases">
        <title>Genome and transcriptome analyses reveal genes involved in the formation of fine ridges on petal epidermal cells in Hibiscus trionum.</title>
        <authorList>
            <person name="Koshimizu S."/>
            <person name="Masuda S."/>
            <person name="Ishii T."/>
            <person name="Shirasu K."/>
            <person name="Hoshino A."/>
            <person name="Arita M."/>
        </authorList>
    </citation>
    <scope>NUCLEOTIDE SEQUENCE</scope>
    <source>
        <strain evidence="1">Hamamatsu line</strain>
    </source>
</reference>
<dbReference type="InterPro" id="IPR005299">
    <property type="entry name" value="MeTrfase_7"/>
</dbReference>
<name>A0A9W7HTV7_HIBTR</name>
<protein>
    <submittedName>
        <fullName evidence="1">Uncharacterized protein</fullName>
    </submittedName>
</protein>
<sequence length="173" mass="19483">MLSKILPVTCIKVADLGCASGPNAFSPTNEIMDTIIRVCQQSHKKLPEIQVFLNDPPDNDFNDVFRSVPAFNSKLSEDKGDLRGPCFVAGAPGSFYERFFPSKSIHFVHSSYCLHWLSKVPKGVENNKGNIYISKSSPPQRLFGAISKRFLEFSTISFRRNDKRRANAAYLHR</sequence>
<evidence type="ECO:0000313" key="1">
    <source>
        <dbReference type="EMBL" id="GMI84179.1"/>
    </source>
</evidence>
<dbReference type="AlphaFoldDB" id="A0A9W7HTV7"/>
<dbReference type="EMBL" id="BSYR01000020">
    <property type="protein sequence ID" value="GMI84179.1"/>
    <property type="molecule type" value="Genomic_DNA"/>
</dbReference>
<dbReference type="Proteomes" id="UP001165190">
    <property type="component" value="Unassembled WGS sequence"/>
</dbReference>
<organism evidence="1 2">
    <name type="scientific">Hibiscus trionum</name>
    <name type="common">Flower of an hour</name>
    <dbReference type="NCBI Taxonomy" id="183268"/>
    <lineage>
        <taxon>Eukaryota</taxon>
        <taxon>Viridiplantae</taxon>
        <taxon>Streptophyta</taxon>
        <taxon>Embryophyta</taxon>
        <taxon>Tracheophyta</taxon>
        <taxon>Spermatophyta</taxon>
        <taxon>Magnoliopsida</taxon>
        <taxon>eudicotyledons</taxon>
        <taxon>Gunneridae</taxon>
        <taxon>Pentapetalae</taxon>
        <taxon>rosids</taxon>
        <taxon>malvids</taxon>
        <taxon>Malvales</taxon>
        <taxon>Malvaceae</taxon>
        <taxon>Malvoideae</taxon>
        <taxon>Hibiscus</taxon>
    </lineage>
</organism>
<dbReference type="OrthoDB" id="1523883at2759"/>
<evidence type="ECO:0000313" key="2">
    <source>
        <dbReference type="Proteomes" id="UP001165190"/>
    </source>
</evidence>